<keyword evidence="10" id="KW-0479">Metal-binding</keyword>
<evidence type="ECO:0000256" key="4">
    <source>
        <dbReference type="ARBA" id="ARBA00022989"/>
    </source>
</evidence>
<keyword evidence="2 10" id="KW-1003">Cell membrane</keyword>
<dbReference type="GO" id="GO:0005886">
    <property type="term" value="C:plasma membrane"/>
    <property type="evidence" value="ECO:0007669"/>
    <property type="project" value="UniProtKB-SubCell"/>
</dbReference>
<sequence>MTALQLVLGLAVVCVGGGLGAVARWGVQTAGTRMIATRGIENGERLVPWLTFLVNVAACFLLGIVVARLGSATGAGGVFYVLLGGGFCGGLSTLSTAAHDIVVLVRRGAYSIALAYLMLSVGTGMGALWVGLVIAS</sequence>
<dbReference type="EMBL" id="QOCI01000008">
    <property type="protein sequence ID" value="RRR18210.1"/>
    <property type="molecule type" value="Genomic_DNA"/>
</dbReference>
<dbReference type="AlphaFoldDB" id="A0A3R8SD58"/>
<evidence type="ECO:0000313" key="12">
    <source>
        <dbReference type="Proteomes" id="UP000274327"/>
    </source>
</evidence>
<evidence type="ECO:0000256" key="8">
    <source>
        <dbReference type="ARBA" id="ARBA00035585"/>
    </source>
</evidence>
<keyword evidence="4 10" id="KW-1133">Transmembrane helix</keyword>
<dbReference type="Pfam" id="PF02537">
    <property type="entry name" value="CRCB"/>
    <property type="match status" value="1"/>
</dbReference>
<dbReference type="GO" id="GO:0140114">
    <property type="term" value="P:cellular detoxification of fluoride"/>
    <property type="evidence" value="ECO:0007669"/>
    <property type="project" value="UniProtKB-UniRule"/>
</dbReference>
<comment type="caution">
    <text evidence="11">The sequence shown here is derived from an EMBL/GenBank/DDBJ whole genome shotgun (WGS) entry which is preliminary data.</text>
</comment>
<evidence type="ECO:0000313" key="11">
    <source>
        <dbReference type="EMBL" id="RRR18210.1"/>
    </source>
</evidence>
<evidence type="ECO:0000256" key="2">
    <source>
        <dbReference type="ARBA" id="ARBA00022475"/>
    </source>
</evidence>
<dbReference type="RefSeq" id="WP_126987434.1">
    <property type="nucleotide sequence ID" value="NZ_ML133856.1"/>
</dbReference>
<comment type="function">
    <text evidence="9 10">Fluoride-specific ion channel. Important for reducing fluoride concentration in the cell, thus reducing its toxicity.</text>
</comment>
<accession>A0A3R8SD58</accession>
<evidence type="ECO:0000256" key="9">
    <source>
        <dbReference type="ARBA" id="ARBA00049940"/>
    </source>
</evidence>
<evidence type="ECO:0000256" key="1">
    <source>
        <dbReference type="ARBA" id="ARBA00004651"/>
    </source>
</evidence>
<dbReference type="InterPro" id="IPR003691">
    <property type="entry name" value="FluC"/>
</dbReference>
<dbReference type="GO" id="GO:0062054">
    <property type="term" value="F:fluoride channel activity"/>
    <property type="evidence" value="ECO:0007669"/>
    <property type="project" value="UniProtKB-UniRule"/>
</dbReference>
<feature type="transmembrane region" description="Helical" evidence="10">
    <location>
        <begin position="110"/>
        <end position="135"/>
    </location>
</feature>
<keyword evidence="5 10" id="KW-0472">Membrane</keyword>
<evidence type="ECO:0000256" key="3">
    <source>
        <dbReference type="ARBA" id="ARBA00022692"/>
    </source>
</evidence>
<comment type="activity regulation">
    <text evidence="10">Na(+) is not transported, but it plays an essential structural role and its presence is essential for fluoride channel function.</text>
</comment>
<proteinExistence type="inferred from homology"/>
<feature type="binding site" evidence="10">
    <location>
        <position position="89"/>
    </location>
    <ligand>
        <name>Na(+)</name>
        <dbReference type="ChEBI" id="CHEBI:29101"/>
        <note>structural</note>
    </ligand>
</feature>
<comment type="subcellular location">
    <subcellularLocation>
        <location evidence="1 10">Cell membrane</location>
        <topology evidence="1 10">Multi-pass membrane protein</topology>
    </subcellularLocation>
</comment>
<protein>
    <recommendedName>
        <fullName evidence="10">Fluoride-specific ion channel FluC</fullName>
    </recommendedName>
</protein>
<dbReference type="GeneID" id="78121491"/>
<dbReference type="HAMAP" id="MF_00454">
    <property type="entry name" value="FluC"/>
    <property type="match status" value="1"/>
</dbReference>
<organism evidence="11 12">
    <name type="scientific">Brachybacterium paraconglomeratum</name>
    <dbReference type="NCBI Taxonomy" id="173362"/>
    <lineage>
        <taxon>Bacteria</taxon>
        <taxon>Bacillati</taxon>
        <taxon>Actinomycetota</taxon>
        <taxon>Actinomycetes</taxon>
        <taxon>Micrococcales</taxon>
        <taxon>Dermabacteraceae</taxon>
        <taxon>Brachybacterium</taxon>
    </lineage>
</organism>
<keyword evidence="6 10" id="KW-0407">Ion channel</keyword>
<name>A0A3R8SD58_9MICO</name>
<gene>
    <name evidence="10" type="primary">fluC</name>
    <name evidence="10" type="synonym">crcB</name>
    <name evidence="11" type="ORF">DS079_10700</name>
</gene>
<comment type="catalytic activity">
    <reaction evidence="8">
        <text>fluoride(in) = fluoride(out)</text>
        <dbReference type="Rhea" id="RHEA:76159"/>
        <dbReference type="ChEBI" id="CHEBI:17051"/>
    </reaction>
    <physiologicalReaction direction="left-to-right" evidence="8">
        <dbReference type="Rhea" id="RHEA:76160"/>
    </physiologicalReaction>
</comment>
<reference evidence="11 12" key="1">
    <citation type="submission" date="2018-07" db="EMBL/GenBank/DDBJ databases">
        <title>Brachybacteriurn paraconglorneratum KCTC 9916.</title>
        <authorList>
            <person name="Li Y."/>
        </authorList>
    </citation>
    <scope>NUCLEOTIDE SEQUENCE [LARGE SCALE GENOMIC DNA]</scope>
    <source>
        <strain evidence="11 12">KCTC 9916</strain>
    </source>
</reference>
<evidence type="ECO:0000256" key="6">
    <source>
        <dbReference type="ARBA" id="ARBA00023303"/>
    </source>
</evidence>
<keyword evidence="10" id="KW-0915">Sodium</keyword>
<feature type="transmembrane region" description="Helical" evidence="10">
    <location>
        <begin position="78"/>
        <end position="98"/>
    </location>
</feature>
<keyword evidence="10" id="KW-0406">Ion transport</keyword>
<evidence type="ECO:0000256" key="10">
    <source>
        <dbReference type="HAMAP-Rule" id="MF_00454"/>
    </source>
</evidence>
<keyword evidence="12" id="KW-1185">Reference proteome</keyword>
<dbReference type="GO" id="GO:0046872">
    <property type="term" value="F:metal ion binding"/>
    <property type="evidence" value="ECO:0007669"/>
    <property type="project" value="UniProtKB-KW"/>
</dbReference>
<feature type="binding site" evidence="10">
    <location>
        <position position="92"/>
    </location>
    <ligand>
        <name>Na(+)</name>
        <dbReference type="ChEBI" id="CHEBI:29101"/>
        <note>structural</note>
    </ligand>
</feature>
<dbReference type="Proteomes" id="UP000274327">
    <property type="component" value="Unassembled WGS sequence"/>
</dbReference>
<keyword evidence="10" id="KW-0813">Transport</keyword>
<evidence type="ECO:0000256" key="7">
    <source>
        <dbReference type="ARBA" id="ARBA00035120"/>
    </source>
</evidence>
<evidence type="ECO:0000256" key="5">
    <source>
        <dbReference type="ARBA" id="ARBA00023136"/>
    </source>
</evidence>
<comment type="similarity">
    <text evidence="7 10">Belongs to the fluoride channel Fluc/FEX (TC 1.A.43) family.</text>
</comment>
<dbReference type="PANTHER" id="PTHR28259">
    <property type="entry name" value="FLUORIDE EXPORT PROTEIN 1-RELATED"/>
    <property type="match status" value="1"/>
</dbReference>
<keyword evidence="3 10" id="KW-0812">Transmembrane</keyword>
<feature type="transmembrane region" description="Helical" evidence="10">
    <location>
        <begin position="46"/>
        <end position="66"/>
    </location>
</feature>
<dbReference type="PANTHER" id="PTHR28259:SF1">
    <property type="entry name" value="FLUORIDE EXPORT PROTEIN 1-RELATED"/>
    <property type="match status" value="1"/>
</dbReference>